<evidence type="ECO:0000313" key="2">
    <source>
        <dbReference type="EMBL" id="EDR01928.1"/>
    </source>
</evidence>
<feature type="compositionally biased region" description="Low complexity" evidence="1">
    <location>
        <begin position="22"/>
        <end position="32"/>
    </location>
</feature>
<gene>
    <name evidence="2" type="ORF">LACBIDRAFT_332743</name>
</gene>
<sequence length="231" mass="25349">MQRKQPANDDQGPTNDHDPLATTTTPINETTTGKQRPAPRTIDDQRPGRPRKSTSGAHHGPQTTNDPTSQLGHVAVGDVATTRHRRTTTMSSSVYIGYAVDRPLAIDGQHPPHHHATPPQRKGHAARRTDPNQRRRKTYDDDVDKGVQTTDDHESEQTTDDDEGVRTTDDDDDEGVQTTDDNDNEGLQTTHGDDEDAMSAHHPHTATRLNTPPPPSPPVSLTAHQPPPLHH</sequence>
<dbReference type="HOGENOM" id="CLU_1199999_0_0_1"/>
<dbReference type="Proteomes" id="UP000001194">
    <property type="component" value="Unassembled WGS sequence"/>
</dbReference>
<proteinExistence type="predicted"/>
<evidence type="ECO:0000256" key="1">
    <source>
        <dbReference type="SAM" id="MobiDB-lite"/>
    </source>
</evidence>
<dbReference type="RefSeq" id="XP_001887319.1">
    <property type="nucleotide sequence ID" value="XM_001887284.1"/>
</dbReference>
<dbReference type="KEGG" id="lbc:LACBIDRAFT_332743"/>
<dbReference type="AlphaFoldDB" id="B0DTY1"/>
<feature type="compositionally biased region" description="Polar residues" evidence="1">
    <location>
        <begin position="53"/>
        <end position="71"/>
    </location>
</feature>
<feature type="region of interest" description="Disordered" evidence="1">
    <location>
        <begin position="1"/>
        <end position="231"/>
    </location>
</feature>
<evidence type="ECO:0000313" key="3">
    <source>
        <dbReference type="Proteomes" id="UP000001194"/>
    </source>
</evidence>
<reference evidence="2 3" key="1">
    <citation type="journal article" date="2008" name="Nature">
        <title>The genome of Laccaria bicolor provides insights into mycorrhizal symbiosis.</title>
        <authorList>
            <person name="Martin F."/>
            <person name="Aerts A."/>
            <person name="Ahren D."/>
            <person name="Brun A."/>
            <person name="Danchin E.G.J."/>
            <person name="Duchaussoy F."/>
            <person name="Gibon J."/>
            <person name="Kohler A."/>
            <person name="Lindquist E."/>
            <person name="Pereda V."/>
            <person name="Salamov A."/>
            <person name="Shapiro H.J."/>
            <person name="Wuyts J."/>
            <person name="Blaudez D."/>
            <person name="Buee M."/>
            <person name="Brokstein P."/>
            <person name="Canbaeck B."/>
            <person name="Cohen D."/>
            <person name="Courty P.E."/>
            <person name="Coutinho P.M."/>
            <person name="Delaruelle C."/>
            <person name="Detter J.C."/>
            <person name="Deveau A."/>
            <person name="DiFazio S."/>
            <person name="Duplessis S."/>
            <person name="Fraissinet-Tachet L."/>
            <person name="Lucic E."/>
            <person name="Frey-Klett P."/>
            <person name="Fourrey C."/>
            <person name="Feussner I."/>
            <person name="Gay G."/>
            <person name="Grimwood J."/>
            <person name="Hoegger P.J."/>
            <person name="Jain P."/>
            <person name="Kilaru S."/>
            <person name="Labbe J."/>
            <person name="Lin Y.C."/>
            <person name="Legue V."/>
            <person name="Le Tacon F."/>
            <person name="Marmeisse R."/>
            <person name="Melayah D."/>
            <person name="Montanini B."/>
            <person name="Muratet M."/>
            <person name="Nehls U."/>
            <person name="Niculita-Hirzel H."/>
            <person name="Oudot-Le Secq M.P."/>
            <person name="Peter M."/>
            <person name="Quesneville H."/>
            <person name="Rajashekar B."/>
            <person name="Reich M."/>
            <person name="Rouhier N."/>
            <person name="Schmutz J."/>
            <person name="Yin T."/>
            <person name="Chalot M."/>
            <person name="Henrissat B."/>
            <person name="Kuees U."/>
            <person name="Lucas S."/>
            <person name="Van de Peer Y."/>
            <person name="Podila G.K."/>
            <person name="Polle A."/>
            <person name="Pukkila P.J."/>
            <person name="Richardson P.M."/>
            <person name="Rouze P."/>
            <person name="Sanders I.R."/>
            <person name="Stajich J.E."/>
            <person name="Tunlid A."/>
            <person name="Tuskan G."/>
            <person name="Grigoriev I.V."/>
        </authorList>
    </citation>
    <scope>NUCLEOTIDE SEQUENCE [LARGE SCALE GENOMIC DNA]</scope>
    <source>
        <strain evidence="3">S238N-H82 / ATCC MYA-4686</strain>
    </source>
</reference>
<accession>B0DTY1</accession>
<dbReference type="InParanoid" id="B0DTY1"/>
<feature type="compositionally biased region" description="Acidic residues" evidence="1">
    <location>
        <begin position="157"/>
        <end position="184"/>
    </location>
</feature>
<keyword evidence="3" id="KW-1185">Reference proteome</keyword>
<protein>
    <submittedName>
        <fullName evidence="2">Predicted protein</fullName>
    </submittedName>
</protein>
<name>B0DTY1_LACBS</name>
<organism evidence="3">
    <name type="scientific">Laccaria bicolor (strain S238N-H82 / ATCC MYA-4686)</name>
    <name type="common">Bicoloured deceiver</name>
    <name type="synonym">Laccaria laccata var. bicolor</name>
    <dbReference type="NCBI Taxonomy" id="486041"/>
    <lineage>
        <taxon>Eukaryota</taxon>
        <taxon>Fungi</taxon>
        <taxon>Dikarya</taxon>
        <taxon>Basidiomycota</taxon>
        <taxon>Agaricomycotina</taxon>
        <taxon>Agaricomycetes</taxon>
        <taxon>Agaricomycetidae</taxon>
        <taxon>Agaricales</taxon>
        <taxon>Agaricineae</taxon>
        <taxon>Hydnangiaceae</taxon>
        <taxon>Laccaria</taxon>
    </lineage>
</organism>
<dbReference type="GeneID" id="6083004"/>
<dbReference type="EMBL" id="DS547134">
    <property type="protein sequence ID" value="EDR01928.1"/>
    <property type="molecule type" value="Genomic_DNA"/>
</dbReference>
<feature type="compositionally biased region" description="Basic residues" evidence="1">
    <location>
        <begin position="111"/>
        <end position="126"/>
    </location>
</feature>